<dbReference type="AlphaFoldDB" id="A0AAX4P532"/>
<evidence type="ECO:0000313" key="9">
    <source>
        <dbReference type="Proteomes" id="UP001472866"/>
    </source>
</evidence>
<organism evidence="8 9">
    <name type="scientific">Chloropicon roscoffensis</name>
    <dbReference type="NCBI Taxonomy" id="1461544"/>
    <lineage>
        <taxon>Eukaryota</taxon>
        <taxon>Viridiplantae</taxon>
        <taxon>Chlorophyta</taxon>
        <taxon>Chloropicophyceae</taxon>
        <taxon>Chloropicales</taxon>
        <taxon>Chloropicaceae</taxon>
        <taxon>Chloropicon</taxon>
    </lineage>
</organism>
<dbReference type="Proteomes" id="UP001472866">
    <property type="component" value="Chromosome 04"/>
</dbReference>
<evidence type="ECO:0000256" key="4">
    <source>
        <dbReference type="ARBA" id="ARBA00022692"/>
    </source>
</evidence>
<keyword evidence="4 7" id="KW-0812">Transmembrane</keyword>
<comment type="subcellular location">
    <subcellularLocation>
        <location evidence="2 7">Membrane</location>
        <topology evidence="2 7">Multi-pass membrane protein</topology>
    </subcellularLocation>
</comment>
<dbReference type="GO" id="GO:0016020">
    <property type="term" value="C:membrane"/>
    <property type="evidence" value="ECO:0007669"/>
    <property type="project" value="UniProtKB-SubCell"/>
</dbReference>
<keyword evidence="9" id="KW-1185">Reference proteome</keyword>
<feature type="transmembrane region" description="Helical" evidence="7">
    <location>
        <begin position="124"/>
        <end position="141"/>
    </location>
</feature>
<dbReference type="EMBL" id="CP151504">
    <property type="protein sequence ID" value="WZN61289.1"/>
    <property type="molecule type" value="Genomic_DNA"/>
</dbReference>
<evidence type="ECO:0000256" key="7">
    <source>
        <dbReference type="RuleBase" id="RU363107"/>
    </source>
</evidence>
<keyword evidence="6 7" id="KW-0472">Membrane</keyword>
<dbReference type="InterPro" id="IPR004895">
    <property type="entry name" value="Prenylated_rab_accept_PRA1"/>
</dbReference>
<name>A0AAX4P532_9CHLO</name>
<evidence type="ECO:0000256" key="6">
    <source>
        <dbReference type="ARBA" id="ARBA00023136"/>
    </source>
</evidence>
<feature type="transmembrane region" description="Helical" evidence="7">
    <location>
        <begin position="153"/>
        <end position="172"/>
    </location>
</feature>
<dbReference type="GO" id="GO:0005783">
    <property type="term" value="C:endoplasmic reticulum"/>
    <property type="evidence" value="ECO:0007669"/>
    <property type="project" value="UniProtKB-ARBA"/>
</dbReference>
<protein>
    <recommendedName>
        <fullName evidence="7">PRA1 family protein</fullName>
    </recommendedName>
</protein>
<dbReference type="GO" id="GO:0016192">
    <property type="term" value="P:vesicle-mediated transport"/>
    <property type="evidence" value="ECO:0007669"/>
    <property type="project" value="UniProtKB-ARBA"/>
</dbReference>
<sequence length="218" mass="24461">MMGSRFKAGPLSIAVPEGAFNKWVDEEVTRVQSRRQAGQPGTSSGASFNWPKLNALTINDLTSKGREWVDFLGLKSGLQNSYGVTRNTLDIRKRMDENAARYIVNYTRSTMVLVCCLLCERPESVVGIVVVLAIVEWFSQFTARTNLDKQSTLYQILSILVTLVVWGVVLLSKAMASVSRAMMLVGIVTLAHACLRLPEAEERRKLKEANRRLRQIKR</sequence>
<comment type="function">
    <text evidence="1 7">May be involved in both secretory and endocytic intracellular trafficking in the endosomal/prevacuolar compartments.</text>
</comment>
<keyword evidence="5 7" id="KW-1133">Transmembrane helix</keyword>
<proteinExistence type="inferred from homology"/>
<reference evidence="8 9" key="1">
    <citation type="submission" date="2024-03" db="EMBL/GenBank/DDBJ databases">
        <title>Complete genome sequence of the green alga Chloropicon roscoffensis RCC1871.</title>
        <authorList>
            <person name="Lemieux C."/>
            <person name="Pombert J.-F."/>
            <person name="Otis C."/>
            <person name="Turmel M."/>
        </authorList>
    </citation>
    <scope>NUCLEOTIDE SEQUENCE [LARGE SCALE GENOMIC DNA]</scope>
    <source>
        <strain evidence="8 9">RCC1871</strain>
    </source>
</reference>
<evidence type="ECO:0000256" key="2">
    <source>
        <dbReference type="ARBA" id="ARBA00004141"/>
    </source>
</evidence>
<accession>A0AAX4P532</accession>
<gene>
    <name evidence="8" type="ORF">HKI87_04g28240</name>
</gene>
<evidence type="ECO:0000313" key="8">
    <source>
        <dbReference type="EMBL" id="WZN61289.1"/>
    </source>
</evidence>
<evidence type="ECO:0000256" key="5">
    <source>
        <dbReference type="ARBA" id="ARBA00022989"/>
    </source>
</evidence>
<evidence type="ECO:0000256" key="3">
    <source>
        <dbReference type="ARBA" id="ARBA00006483"/>
    </source>
</evidence>
<keyword evidence="7" id="KW-0813">Transport</keyword>
<dbReference type="Pfam" id="PF03208">
    <property type="entry name" value="PRA1"/>
    <property type="match status" value="1"/>
</dbReference>
<comment type="similarity">
    <text evidence="3 7">Belongs to the PRA1 family.</text>
</comment>
<evidence type="ECO:0000256" key="1">
    <source>
        <dbReference type="ARBA" id="ARBA00002501"/>
    </source>
</evidence>